<evidence type="ECO:0000259" key="3">
    <source>
        <dbReference type="Pfam" id="PF25967"/>
    </source>
</evidence>
<dbReference type="InterPro" id="IPR006143">
    <property type="entry name" value="RND_pump_MFP"/>
</dbReference>
<sequence>MRALALLLALTLPLHAETARPVVTEIVSADAVQVRLFTGVIEAEHQSALAFQTAGRVASLNLTVGDRVTRGQVLATLDQVTLSEDAEAARAALSSAQAGAELAQASFDRVTELNARGVASTQVLDAARQARDTATAQAEAAAANLRRALDAEGFGALTAPEDGVVLSIAVKPGTVVSAGTPVVTLALGSGREAVLDLPADYLPLIGLDSPFRLYSRVTGAEPLTGHLRLIEPVADTATRSRRIHVTLPQAPDLWRIGALVRAELVTDAAPVITLPREAVTGGKVWVVTADRKASLVPVTLGATLGARIVVTQGLSEGQEVVVKGVNSLTEGQELGERVE</sequence>
<feature type="signal peptide" evidence="2">
    <location>
        <begin position="1"/>
        <end position="16"/>
    </location>
</feature>
<name>A0AAE5BUV4_9RHOB</name>
<evidence type="ECO:0000313" key="5">
    <source>
        <dbReference type="Proteomes" id="UP001193501"/>
    </source>
</evidence>
<reference evidence="4" key="1">
    <citation type="submission" date="2020-01" db="EMBL/GenBank/DDBJ databases">
        <authorList>
            <person name="Chen W.-M."/>
        </authorList>
    </citation>
    <scope>NUCLEOTIDE SEQUENCE</scope>
    <source>
        <strain evidence="4">CYK-10</strain>
    </source>
</reference>
<keyword evidence="2" id="KW-0732">Signal</keyword>
<evidence type="ECO:0000256" key="1">
    <source>
        <dbReference type="ARBA" id="ARBA00009477"/>
    </source>
</evidence>
<comment type="caution">
    <text evidence="4">The sequence shown here is derived from an EMBL/GenBank/DDBJ whole genome shotgun (WGS) entry which is preliminary data.</text>
</comment>
<accession>A0AAE5BUV4</accession>
<proteinExistence type="inferred from homology"/>
<evidence type="ECO:0000256" key="2">
    <source>
        <dbReference type="SAM" id="SignalP"/>
    </source>
</evidence>
<dbReference type="PANTHER" id="PTHR30469">
    <property type="entry name" value="MULTIDRUG RESISTANCE PROTEIN MDTA"/>
    <property type="match status" value="1"/>
</dbReference>
<feature type="chain" id="PRO_5042244887" evidence="2">
    <location>
        <begin position="17"/>
        <end position="339"/>
    </location>
</feature>
<gene>
    <name evidence="4" type="ORF">GV832_02940</name>
</gene>
<protein>
    <submittedName>
        <fullName evidence="4">Efflux RND transporter periplasmic adaptor subunit</fullName>
    </submittedName>
</protein>
<dbReference type="Gene3D" id="1.10.287.470">
    <property type="entry name" value="Helix hairpin bin"/>
    <property type="match status" value="1"/>
</dbReference>
<dbReference type="SUPFAM" id="SSF111369">
    <property type="entry name" value="HlyD-like secretion proteins"/>
    <property type="match status" value="1"/>
</dbReference>
<dbReference type="NCBIfam" id="TIGR01730">
    <property type="entry name" value="RND_mfp"/>
    <property type="match status" value="1"/>
</dbReference>
<dbReference type="EMBL" id="JAABNR010000002">
    <property type="protein sequence ID" value="NBZ86523.1"/>
    <property type="molecule type" value="Genomic_DNA"/>
</dbReference>
<dbReference type="Gene3D" id="2.40.420.20">
    <property type="match status" value="1"/>
</dbReference>
<comment type="similarity">
    <text evidence="1">Belongs to the membrane fusion protein (MFP) (TC 8.A.1) family.</text>
</comment>
<dbReference type="AlphaFoldDB" id="A0AAE5BUV4"/>
<dbReference type="Pfam" id="PF25967">
    <property type="entry name" value="RND-MFP_C"/>
    <property type="match status" value="1"/>
</dbReference>
<dbReference type="GO" id="GO:0015562">
    <property type="term" value="F:efflux transmembrane transporter activity"/>
    <property type="evidence" value="ECO:0007669"/>
    <property type="project" value="TreeGrafter"/>
</dbReference>
<dbReference type="InterPro" id="IPR058627">
    <property type="entry name" value="MdtA-like_C"/>
</dbReference>
<organism evidence="4 5">
    <name type="scientific">Stagnihabitans tardus</name>
    <dbReference type="NCBI Taxonomy" id="2699202"/>
    <lineage>
        <taxon>Bacteria</taxon>
        <taxon>Pseudomonadati</taxon>
        <taxon>Pseudomonadota</taxon>
        <taxon>Alphaproteobacteria</taxon>
        <taxon>Rhodobacterales</taxon>
        <taxon>Paracoccaceae</taxon>
        <taxon>Stagnihabitans</taxon>
    </lineage>
</organism>
<keyword evidence="5" id="KW-1185">Reference proteome</keyword>
<dbReference type="Gene3D" id="2.40.50.100">
    <property type="match status" value="1"/>
</dbReference>
<dbReference type="RefSeq" id="WP_168773328.1">
    <property type="nucleotide sequence ID" value="NZ_JAABNR010000002.1"/>
</dbReference>
<feature type="domain" description="Multidrug resistance protein MdtA-like C-terminal permuted SH3" evidence="3">
    <location>
        <begin position="271"/>
        <end position="325"/>
    </location>
</feature>
<dbReference type="Gene3D" id="2.40.30.170">
    <property type="match status" value="1"/>
</dbReference>
<dbReference type="GO" id="GO:1990281">
    <property type="term" value="C:efflux pump complex"/>
    <property type="evidence" value="ECO:0007669"/>
    <property type="project" value="TreeGrafter"/>
</dbReference>
<evidence type="ECO:0000313" key="4">
    <source>
        <dbReference type="EMBL" id="NBZ86523.1"/>
    </source>
</evidence>
<dbReference type="PANTHER" id="PTHR30469:SF15">
    <property type="entry name" value="HLYD FAMILY OF SECRETION PROTEINS"/>
    <property type="match status" value="1"/>
</dbReference>
<dbReference type="Proteomes" id="UP001193501">
    <property type="component" value="Unassembled WGS sequence"/>
</dbReference>